<dbReference type="GO" id="GO:0051213">
    <property type="term" value="F:dioxygenase activity"/>
    <property type="evidence" value="ECO:0007669"/>
    <property type="project" value="UniProtKB-KW"/>
</dbReference>
<proteinExistence type="predicted"/>
<dbReference type="PANTHER" id="PTHR21266">
    <property type="entry name" value="IRON-SULFUR DOMAIN CONTAINING PROTEIN"/>
    <property type="match status" value="1"/>
</dbReference>
<dbReference type="PANTHER" id="PTHR21266:SF60">
    <property type="entry name" value="3-KETOSTEROID-9-ALPHA-MONOOXYGENASE, OXYGENASE COMPONENT"/>
    <property type="match status" value="1"/>
</dbReference>
<keyword evidence="2" id="KW-0479">Metal-binding</keyword>
<dbReference type="Gene3D" id="3.90.380.10">
    <property type="entry name" value="Naphthalene 1,2-dioxygenase Alpha Subunit, Chain A, domain 1"/>
    <property type="match status" value="1"/>
</dbReference>
<dbReference type="GO" id="GO:0051537">
    <property type="term" value="F:2 iron, 2 sulfur cluster binding"/>
    <property type="evidence" value="ECO:0007669"/>
    <property type="project" value="UniProtKB-KW"/>
</dbReference>
<evidence type="ECO:0000256" key="5">
    <source>
        <dbReference type="ARBA" id="ARBA00023014"/>
    </source>
</evidence>
<dbReference type="InterPro" id="IPR050584">
    <property type="entry name" value="Cholesterol_7-desaturase"/>
</dbReference>
<dbReference type="InterPro" id="IPR017941">
    <property type="entry name" value="Rieske_2Fe-2S"/>
</dbReference>
<keyword evidence="7" id="KW-0223">Dioxygenase</keyword>
<evidence type="ECO:0000256" key="3">
    <source>
        <dbReference type="ARBA" id="ARBA00023002"/>
    </source>
</evidence>
<dbReference type="Pfam" id="PF00355">
    <property type="entry name" value="Rieske"/>
    <property type="match status" value="1"/>
</dbReference>
<dbReference type="AlphaFoldDB" id="A0AAJ6BP92"/>
<dbReference type="SUPFAM" id="SSF50022">
    <property type="entry name" value="ISP domain"/>
    <property type="match status" value="1"/>
</dbReference>
<protein>
    <submittedName>
        <fullName evidence="7">Aromatic ring-hydroxylating dioxygenase subunit alpha</fullName>
    </submittedName>
</protein>
<sequence>MYLRNGWYCAGWSGELSEAPIGRRMLGEQVMVFRDEAGDAVALEGRCPHRFAPLHLGTIEHDRITCPYHGLVFDQGGACVHNPHGDVPKDAKLRSYPVVERDGIVWVWMGDPDKADPATIIDGSFVVDPGYATVLGYLNVAAHYQLVIDNLLDLTHPAILHKGGLSSEEYMGDAMHHRFHQEGTAIHSDYSFYDVNASPGLAPLWGERKSDVRAFMTFYPPTNLVLDFRMNEVGGPVDEGVFLPTLHLLVPENEERTHYFYAMGRNIQLDNAELSAITAQMARNAFENEDEPMIRACQDMMGTTDLFSLKPILLKTDVAAVRARILLDRLIADEAAEKVPA</sequence>
<dbReference type="EMBL" id="CP119316">
    <property type="protein sequence ID" value="WEK46343.1"/>
    <property type="molecule type" value="Genomic_DNA"/>
</dbReference>
<dbReference type="InterPro" id="IPR036922">
    <property type="entry name" value="Rieske_2Fe-2S_sf"/>
</dbReference>
<gene>
    <name evidence="7" type="ORF">P0Y56_15215</name>
</gene>
<dbReference type="InterPro" id="IPR044043">
    <property type="entry name" value="VanA_C_cat"/>
</dbReference>
<dbReference type="KEGG" id="acob:P0Y56_15215"/>
<organism evidence="7 8">
    <name type="scientific">Candidatus Andeanibacterium colombiense</name>
    <dbReference type="NCBI Taxonomy" id="3121345"/>
    <lineage>
        <taxon>Bacteria</taxon>
        <taxon>Pseudomonadati</taxon>
        <taxon>Pseudomonadota</taxon>
        <taxon>Alphaproteobacteria</taxon>
        <taxon>Sphingomonadales</taxon>
        <taxon>Sphingomonadaceae</taxon>
        <taxon>Candidatus Andeanibacterium</taxon>
    </lineage>
</organism>
<dbReference type="PROSITE" id="PS51296">
    <property type="entry name" value="RIESKE"/>
    <property type="match status" value="1"/>
</dbReference>
<dbReference type="Proteomes" id="UP001218362">
    <property type="component" value="Chromosome"/>
</dbReference>
<reference evidence="7" key="1">
    <citation type="submission" date="2023-03" db="EMBL/GenBank/DDBJ databases">
        <title>Andean soil-derived lignocellulolytic bacterial consortium as a source of novel taxa and putative plastic-active enzymes.</title>
        <authorList>
            <person name="Diaz-Garcia L."/>
            <person name="Chuvochina M."/>
            <person name="Feuerriegel G."/>
            <person name="Bunk B."/>
            <person name="Sproer C."/>
            <person name="Streit W.R."/>
            <person name="Rodriguez L.M."/>
            <person name="Overmann J."/>
            <person name="Jimenez D.J."/>
        </authorList>
    </citation>
    <scope>NUCLEOTIDE SEQUENCE</scope>
    <source>
        <strain evidence="7">MAG 26</strain>
    </source>
</reference>
<accession>A0AAJ6BP92</accession>
<evidence type="ECO:0000259" key="6">
    <source>
        <dbReference type="PROSITE" id="PS51296"/>
    </source>
</evidence>
<keyword evidence="1" id="KW-0001">2Fe-2S</keyword>
<evidence type="ECO:0000313" key="8">
    <source>
        <dbReference type="Proteomes" id="UP001218362"/>
    </source>
</evidence>
<dbReference type="Gene3D" id="2.102.10.10">
    <property type="entry name" value="Rieske [2Fe-2S] iron-sulphur domain"/>
    <property type="match status" value="1"/>
</dbReference>
<feature type="domain" description="Rieske" evidence="6">
    <location>
        <begin position="7"/>
        <end position="107"/>
    </location>
</feature>
<keyword evidence="4" id="KW-0408">Iron</keyword>
<name>A0AAJ6BP92_9SPHN</name>
<dbReference type="GO" id="GO:0046872">
    <property type="term" value="F:metal ion binding"/>
    <property type="evidence" value="ECO:0007669"/>
    <property type="project" value="UniProtKB-KW"/>
</dbReference>
<evidence type="ECO:0000256" key="2">
    <source>
        <dbReference type="ARBA" id="ARBA00022723"/>
    </source>
</evidence>
<evidence type="ECO:0000256" key="4">
    <source>
        <dbReference type="ARBA" id="ARBA00023004"/>
    </source>
</evidence>
<evidence type="ECO:0000313" key="7">
    <source>
        <dbReference type="EMBL" id="WEK46343.1"/>
    </source>
</evidence>
<keyword evidence="5" id="KW-0411">Iron-sulfur</keyword>
<dbReference type="SUPFAM" id="SSF55961">
    <property type="entry name" value="Bet v1-like"/>
    <property type="match status" value="1"/>
</dbReference>
<dbReference type="Pfam" id="PF19112">
    <property type="entry name" value="VanA_C"/>
    <property type="match status" value="1"/>
</dbReference>
<evidence type="ECO:0000256" key="1">
    <source>
        <dbReference type="ARBA" id="ARBA00022714"/>
    </source>
</evidence>
<keyword evidence="3" id="KW-0560">Oxidoreductase</keyword>